<dbReference type="InterPro" id="IPR050058">
    <property type="entry name" value="Ala-tRNA_ligase"/>
</dbReference>
<keyword evidence="11" id="KW-0963">Cytoplasm</keyword>
<dbReference type="Gene3D" id="3.30.980.10">
    <property type="entry name" value="Threonyl-trna Synthetase, Chain A, domain 2"/>
    <property type="match status" value="1"/>
</dbReference>
<evidence type="ECO:0000256" key="5">
    <source>
        <dbReference type="ARBA" id="ARBA00022741"/>
    </source>
</evidence>
<dbReference type="NCBIfam" id="TIGR00344">
    <property type="entry name" value="alaS"/>
    <property type="match status" value="1"/>
</dbReference>
<dbReference type="InterPro" id="IPR018163">
    <property type="entry name" value="Thr/Ala-tRNA-synth_IIc_edit"/>
</dbReference>
<evidence type="ECO:0000256" key="10">
    <source>
        <dbReference type="ARBA" id="ARBA00023146"/>
    </source>
</evidence>
<evidence type="ECO:0000256" key="8">
    <source>
        <dbReference type="ARBA" id="ARBA00022884"/>
    </source>
</evidence>
<keyword evidence="3 11" id="KW-0436">Ligase</keyword>
<evidence type="ECO:0000256" key="9">
    <source>
        <dbReference type="ARBA" id="ARBA00022917"/>
    </source>
</evidence>
<feature type="binding site" evidence="11">
    <location>
        <position position="567"/>
    </location>
    <ligand>
        <name>Zn(2+)</name>
        <dbReference type="ChEBI" id="CHEBI:29105"/>
    </ligand>
</feature>
<keyword evidence="4 11" id="KW-0479">Metal-binding</keyword>
<dbReference type="InterPro" id="IPR002318">
    <property type="entry name" value="Ala-tRNA-lgiase_IIc"/>
</dbReference>
<dbReference type="FunFam" id="3.30.980.10:FF:000004">
    <property type="entry name" value="Alanine--tRNA ligase, cytoplasmic"/>
    <property type="match status" value="1"/>
</dbReference>
<dbReference type="SUPFAM" id="SSF55681">
    <property type="entry name" value="Class II aaRS and biotin synthetases"/>
    <property type="match status" value="1"/>
</dbReference>
<dbReference type="Pfam" id="PF07973">
    <property type="entry name" value="tRNA_SAD"/>
    <property type="match status" value="1"/>
</dbReference>
<dbReference type="CDD" id="cd00673">
    <property type="entry name" value="AlaRS_core"/>
    <property type="match status" value="1"/>
</dbReference>
<dbReference type="SUPFAM" id="SSF50447">
    <property type="entry name" value="Translation proteins"/>
    <property type="match status" value="1"/>
</dbReference>
<evidence type="ECO:0000259" key="12">
    <source>
        <dbReference type="PROSITE" id="PS50860"/>
    </source>
</evidence>
<dbReference type="FunFam" id="3.30.54.20:FF:000001">
    <property type="entry name" value="Alanine--tRNA ligase"/>
    <property type="match status" value="1"/>
</dbReference>
<keyword evidence="8 11" id="KW-0694">RNA-binding</keyword>
<dbReference type="Gene3D" id="3.30.930.10">
    <property type="entry name" value="Bira Bifunctional Protein, Domain 2"/>
    <property type="match status" value="1"/>
</dbReference>
<organism evidence="13 14">
    <name type="scientific">Mariniphaga sediminis</name>
    <dbReference type="NCBI Taxonomy" id="1628158"/>
    <lineage>
        <taxon>Bacteria</taxon>
        <taxon>Pseudomonadati</taxon>
        <taxon>Bacteroidota</taxon>
        <taxon>Bacteroidia</taxon>
        <taxon>Marinilabiliales</taxon>
        <taxon>Prolixibacteraceae</taxon>
        <taxon>Mariniphaga</taxon>
    </lineage>
</organism>
<evidence type="ECO:0000256" key="6">
    <source>
        <dbReference type="ARBA" id="ARBA00022833"/>
    </source>
</evidence>
<dbReference type="Pfam" id="PF01411">
    <property type="entry name" value="tRNA-synt_2c"/>
    <property type="match status" value="1"/>
</dbReference>
<dbReference type="InterPro" id="IPR018165">
    <property type="entry name" value="Ala-tRNA-synth_IIc_core"/>
</dbReference>
<dbReference type="EC" id="6.1.1.7" evidence="11"/>
<evidence type="ECO:0000256" key="2">
    <source>
        <dbReference type="ARBA" id="ARBA00022555"/>
    </source>
</evidence>
<dbReference type="Pfam" id="PF02272">
    <property type="entry name" value="DHHA1"/>
    <property type="match status" value="1"/>
</dbReference>
<dbReference type="SMART" id="SM00863">
    <property type="entry name" value="tRNA_SAD"/>
    <property type="match status" value="1"/>
</dbReference>
<comment type="similarity">
    <text evidence="1 11">Belongs to the class-II aminoacyl-tRNA synthetase family.</text>
</comment>
<accession>A0A399D5Z0</accession>
<dbReference type="EMBL" id="QWET01000001">
    <property type="protein sequence ID" value="RIH67314.1"/>
    <property type="molecule type" value="Genomic_DNA"/>
</dbReference>
<dbReference type="PANTHER" id="PTHR11777">
    <property type="entry name" value="ALANYL-TRNA SYNTHETASE"/>
    <property type="match status" value="1"/>
</dbReference>
<dbReference type="HAMAP" id="MF_00036_B">
    <property type="entry name" value="Ala_tRNA_synth_B"/>
    <property type="match status" value="1"/>
</dbReference>
<feature type="binding site" evidence="11">
    <location>
        <position position="665"/>
    </location>
    <ligand>
        <name>Zn(2+)</name>
        <dbReference type="ChEBI" id="CHEBI:29105"/>
    </ligand>
</feature>
<dbReference type="FunFam" id="3.30.930.10:FF:000011">
    <property type="entry name" value="Alanine--tRNA ligase, cytoplasmic"/>
    <property type="match status" value="1"/>
</dbReference>
<dbReference type="GO" id="GO:0005524">
    <property type="term" value="F:ATP binding"/>
    <property type="evidence" value="ECO:0007669"/>
    <property type="project" value="UniProtKB-UniRule"/>
</dbReference>
<evidence type="ECO:0000256" key="4">
    <source>
        <dbReference type="ARBA" id="ARBA00022723"/>
    </source>
</evidence>
<comment type="subcellular location">
    <subcellularLocation>
        <location evidence="11">Cytoplasm</location>
    </subcellularLocation>
</comment>
<dbReference type="PRINTS" id="PR00980">
    <property type="entry name" value="TRNASYNTHALA"/>
</dbReference>
<name>A0A399D5Z0_9BACT</name>
<dbReference type="PANTHER" id="PTHR11777:SF9">
    <property type="entry name" value="ALANINE--TRNA LIGASE, CYTOPLASMIC"/>
    <property type="match status" value="1"/>
</dbReference>
<keyword evidence="5 11" id="KW-0547">Nucleotide-binding</keyword>
<evidence type="ECO:0000313" key="13">
    <source>
        <dbReference type="EMBL" id="RIH67314.1"/>
    </source>
</evidence>
<comment type="caution">
    <text evidence="13">The sequence shown here is derived from an EMBL/GenBank/DDBJ whole genome shotgun (WGS) entry which is preliminary data.</text>
</comment>
<dbReference type="FunFam" id="3.10.310.40:FF:000001">
    <property type="entry name" value="Alanine--tRNA ligase"/>
    <property type="match status" value="1"/>
</dbReference>
<sequence length="872" mass="98451">MTSKEIRNAFLDFFKEKNHQVVNSAPMVVKGDPTLMFTNAGMNQFKDQFLGNESVKWPRVTDTQKCLRVSGKHNDLEEVGLDTYHHTMFEMLGNWSFGDYFKEEAINWAWEFLVERMEIPAERLYATVFEGSEDDNLERDNEAAGFWENHLPKERVLNGSKKDNFWEMGETGPCGPCSEIHVDLRSKEEIARIPGHELVNKDHPLVIEIWNLVFIQFNRRANGSLEELPAKHVDTGMGFERLCMALQGVTSNYDTDIFQNIIAEIEKLCGIKYGNEDKTDIAMRVVADHLRAVAFAIADGQLPSNNKAGYVIRRILRRAVRYGYTFLSFREPFIYKLVEVLKATMGETFSELAAQQQLIEKVIKEEEESFLRTLSTGIRLLDEMISKTKEKNEPLIDGKDAFVLYDTFGFPLDLTALIARENNLGIDENGFQKEMEAQKNRSRNAAQLETGDWVEIRKIDQTVFLGYDTTEAEVSIARYRKVIQKKKTFYQLVFNQTPFYGESGGQVGDSGYIEVDGVKTSIFDTQKENNLIVHLTEKLPENPEGHFQAVVNREKRLNTANNHTATHLLHAALREVLGTHVEQKGSLVNADHLRFDFSHFQKMTDEEIEQVETLVNKKIRENTHREENREVPIQQAQEMGAMMLFGEKYGESVRVIKFGESVELCGGIHVEATGQIGLFKIVSESAIAAGVRRIEAITGQRAEKYVNDQLKILKSIGDTIKGSKDVLDGVMNLLKQNTELSKQIEGFEREHLNILKADLKSKVLTKKGVNIIALQVDIISANMMKDVAFQLKNEIENLYLVLGADIDGKPNLTVMISENLVNEKGLNAGQIVREAGREIKGGGGGQPFYATAGGKDVSGLQAAIEKALSFIN</sequence>
<keyword evidence="7 11" id="KW-0067">ATP-binding</keyword>
<dbReference type="SUPFAM" id="SSF55186">
    <property type="entry name" value="ThrRS/AlaRS common domain"/>
    <property type="match status" value="1"/>
</dbReference>
<evidence type="ECO:0000313" key="14">
    <source>
        <dbReference type="Proteomes" id="UP000266441"/>
    </source>
</evidence>
<comment type="catalytic activity">
    <reaction evidence="11">
        <text>tRNA(Ala) + L-alanine + ATP = L-alanyl-tRNA(Ala) + AMP + diphosphate</text>
        <dbReference type="Rhea" id="RHEA:12540"/>
        <dbReference type="Rhea" id="RHEA-COMP:9657"/>
        <dbReference type="Rhea" id="RHEA-COMP:9923"/>
        <dbReference type="ChEBI" id="CHEBI:30616"/>
        <dbReference type="ChEBI" id="CHEBI:33019"/>
        <dbReference type="ChEBI" id="CHEBI:57972"/>
        <dbReference type="ChEBI" id="CHEBI:78442"/>
        <dbReference type="ChEBI" id="CHEBI:78497"/>
        <dbReference type="ChEBI" id="CHEBI:456215"/>
        <dbReference type="EC" id="6.1.1.7"/>
    </reaction>
</comment>
<dbReference type="GO" id="GO:0002161">
    <property type="term" value="F:aminoacyl-tRNA deacylase activity"/>
    <property type="evidence" value="ECO:0007669"/>
    <property type="project" value="TreeGrafter"/>
</dbReference>
<comment type="function">
    <text evidence="11">Catalyzes the attachment of alanine to tRNA(Ala) in a two-step reaction: alanine is first activated by ATP to form Ala-AMP and then transferred to the acceptor end of tRNA(Ala). Also edits incorrectly charged Ser-tRNA(Ala) and Gly-tRNA(Ala) via its editing domain.</text>
</comment>
<dbReference type="InterPro" id="IPR012947">
    <property type="entry name" value="tRNA_SAD"/>
</dbReference>
<dbReference type="GO" id="GO:0000049">
    <property type="term" value="F:tRNA binding"/>
    <property type="evidence" value="ECO:0007669"/>
    <property type="project" value="UniProtKB-KW"/>
</dbReference>
<feature type="domain" description="Alanyl-transfer RNA synthetases family profile" evidence="12">
    <location>
        <begin position="1"/>
        <end position="708"/>
    </location>
</feature>
<evidence type="ECO:0000256" key="7">
    <source>
        <dbReference type="ARBA" id="ARBA00022840"/>
    </source>
</evidence>
<comment type="domain">
    <text evidence="11">Consists of three domains; the N-terminal catalytic domain, the editing domain and the C-terminal C-Ala domain. The editing domain removes incorrectly charged amino acids, while the C-Ala domain, along with tRNA(Ala), serves as a bridge to cooperatively bring together the editing and aminoacylation centers thus stimulating deacylation of misacylated tRNAs.</text>
</comment>
<dbReference type="AlphaFoldDB" id="A0A399D5Z0"/>
<dbReference type="GO" id="GO:0005737">
    <property type="term" value="C:cytoplasm"/>
    <property type="evidence" value="ECO:0007669"/>
    <property type="project" value="UniProtKB-SubCell"/>
</dbReference>
<evidence type="ECO:0000256" key="1">
    <source>
        <dbReference type="ARBA" id="ARBA00008226"/>
    </source>
</evidence>
<feature type="binding site" evidence="11">
    <location>
        <position position="563"/>
    </location>
    <ligand>
        <name>Zn(2+)</name>
        <dbReference type="ChEBI" id="CHEBI:29105"/>
    </ligand>
</feature>
<keyword evidence="2 11" id="KW-0820">tRNA-binding</keyword>
<dbReference type="InterPro" id="IPR045864">
    <property type="entry name" value="aa-tRNA-synth_II/BPL/LPL"/>
</dbReference>
<dbReference type="GO" id="GO:0004813">
    <property type="term" value="F:alanine-tRNA ligase activity"/>
    <property type="evidence" value="ECO:0007669"/>
    <property type="project" value="UniProtKB-UniRule"/>
</dbReference>
<keyword evidence="14" id="KW-1185">Reference proteome</keyword>
<gene>
    <name evidence="11" type="primary">alaS</name>
    <name evidence="13" type="ORF">D1164_01920</name>
</gene>
<dbReference type="Proteomes" id="UP000266441">
    <property type="component" value="Unassembled WGS sequence"/>
</dbReference>
<proteinExistence type="inferred from homology"/>
<protein>
    <recommendedName>
        <fullName evidence="11">Alanine--tRNA ligase</fullName>
        <ecNumber evidence="11">6.1.1.7</ecNumber>
    </recommendedName>
    <alternativeName>
        <fullName evidence="11">Alanyl-tRNA synthetase</fullName>
        <shortName evidence="11">AlaRS</shortName>
    </alternativeName>
</protein>
<dbReference type="InterPro" id="IPR018162">
    <property type="entry name" value="Ala-tRNA-ligase_IIc_anticod-bd"/>
</dbReference>
<keyword evidence="6 11" id="KW-0862">Zinc</keyword>
<dbReference type="Gene3D" id="3.10.310.40">
    <property type="match status" value="1"/>
</dbReference>
<feature type="binding site" evidence="11">
    <location>
        <position position="669"/>
    </location>
    <ligand>
        <name>Zn(2+)</name>
        <dbReference type="ChEBI" id="CHEBI:29105"/>
    </ligand>
</feature>
<dbReference type="InterPro" id="IPR018164">
    <property type="entry name" value="Ala-tRNA-synth_IIc_N"/>
</dbReference>
<dbReference type="PROSITE" id="PS50860">
    <property type="entry name" value="AA_TRNA_LIGASE_II_ALA"/>
    <property type="match status" value="1"/>
</dbReference>
<dbReference type="InterPro" id="IPR023033">
    <property type="entry name" value="Ala_tRNA_ligase_euk/bac"/>
</dbReference>
<dbReference type="Gene3D" id="3.30.54.20">
    <property type="match status" value="1"/>
</dbReference>
<reference evidence="13 14" key="1">
    <citation type="journal article" date="2015" name="Int. J. Syst. Evol. Microbiol.">
        <title>Mariniphaga sediminis sp. nov., isolated from coastal sediment.</title>
        <authorList>
            <person name="Wang F.Q."/>
            <person name="Shen Q.Y."/>
            <person name="Chen G.J."/>
            <person name="Du Z.J."/>
        </authorList>
    </citation>
    <scope>NUCLEOTIDE SEQUENCE [LARGE SCALE GENOMIC DNA]</scope>
    <source>
        <strain evidence="13 14">SY21</strain>
    </source>
</reference>
<dbReference type="OrthoDB" id="9803884at2"/>
<evidence type="ECO:0000256" key="11">
    <source>
        <dbReference type="HAMAP-Rule" id="MF_00036"/>
    </source>
</evidence>
<evidence type="ECO:0000256" key="3">
    <source>
        <dbReference type="ARBA" id="ARBA00022598"/>
    </source>
</evidence>
<comment type="cofactor">
    <cofactor evidence="11">
        <name>Zn(2+)</name>
        <dbReference type="ChEBI" id="CHEBI:29105"/>
    </cofactor>
    <text evidence="11">Binds 1 zinc ion per subunit.</text>
</comment>
<keyword evidence="10 11" id="KW-0030">Aminoacyl-tRNA synthetase</keyword>
<dbReference type="GO" id="GO:0006419">
    <property type="term" value="P:alanyl-tRNA aminoacylation"/>
    <property type="evidence" value="ECO:0007669"/>
    <property type="project" value="UniProtKB-UniRule"/>
</dbReference>
<dbReference type="GO" id="GO:0008270">
    <property type="term" value="F:zinc ion binding"/>
    <property type="evidence" value="ECO:0007669"/>
    <property type="project" value="UniProtKB-UniRule"/>
</dbReference>
<dbReference type="InterPro" id="IPR009000">
    <property type="entry name" value="Transl_B-barrel_sf"/>
</dbReference>
<dbReference type="SUPFAM" id="SSF101353">
    <property type="entry name" value="Putative anticodon-binding domain of alanyl-tRNA synthetase (AlaRS)"/>
    <property type="match status" value="1"/>
</dbReference>
<dbReference type="InterPro" id="IPR003156">
    <property type="entry name" value="DHHA1_dom"/>
</dbReference>
<dbReference type="Gene3D" id="2.40.30.130">
    <property type="match status" value="1"/>
</dbReference>
<keyword evidence="9 11" id="KW-0648">Protein biosynthesis</keyword>